<organism evidence="5 6">
    <name type="scientific">Datura stramonium</name>
    <name type="common">Jimsonweed</name>
    <name type="synonym">Common thornapple</name>
    <dbReference type="NCBI Taxonomy" id="4076"/>
    <lineage>
        <taxon>Eukaryota</taxon>
        <taxon>Viridiplantae</taxon>
        <taxon>Streptophyta</taxon>
        <taxon>Embryophyta</taxon>
        <taxon>Tracheophyta</taxon>
        <taxon>Spermatophyta</taxon>
        <taxon>Magnoliopsida</taxon>
        <taxon>eudicotyledons</taxon>
        <taxon>Gunneridae</taxon>
        <taxon>Pentapetalae</taxon>
        <taxon>asterids</taxon>
        <taxon>lamiids</taxon>
        <taxon>Solanales</taxon>
        <taxon>Solanaceae</taxon>
        <taxon>Solanoideae</taxon>
        <taxon>Datureae</taxon>
        <taxon>Datura</taxon>
    </lineage>
</organism>
<evidence type="ECO:0000313" key="6">
    <source>
        <dbReference type="Proteomes" id="UP000823775"/>
    </source>
</evidence>
<reference evidence="5 6" key="1">
    <citation type="journal article" date="2021" name="BMC Genomics">
        <title>Datura genome reveals duplications of psychoactive alkaloid biosynthetic genes and high mutation rate following tissue culture.</title>
        <authorList>
            <person name="Rajewski A."/>
            <person name="Carter-House D."/>
            <person name="Stajich J."/>
            <person name="Litt A."/>
        </authorList>
    </citation>
    <scope>NUCLEOTIDE SEQUENCE [LARGE SCALE GENOMIC DNA]</scope>
    <source>
        <strain evidence="5">AR-01</strain>
    </source>
</reference>
<dbReference type="Proteomes" id="UP000823775">
    <property type="component" value="Unassembled WGS sequence"/>
</dbReference>
<comment type="caution">
    <text evidence="5">The sequence shown here is derived from an EMBL/GenBank/DDBJ whole genome shotgun (WGS) entry which is preliminary data.</text>
</comment>
<proteinExistence type="inferred from homology"/>
<comment type="similarity">
    <text evidence="2">Belongs to the plant acyltransferase family.</text>
</comment>
<keyword evidence="3" id="KW-0808">Transferase</keyword>
<evidence type="ECO:0000256" key="4">
    <source>
        <dbReference type="ARBA" id="ARBA00023315"/>
    </source>
</evidence>
<dbReference type="PANTHER" id="PTHR31623">
    <property type="entry name" value="F21J9.9"/>
    <property type="match status" value="1"/>
</dbReference>
<name>A0ABS8SGP4_DATST</name>
<keyword evidence="6" id="KW-1185">Reference proteome</keyword>
<evidence type="ECO:0000313" key="5">
    <source>
        <dbReference type="EMBL" id="MCD7457965.1"/>
    </source>
</evidence>
<comment type="pathway">
    <text evidence="1">Alkaloid biosynthesis.</text>
</comment>
<dbReference type="InterPro" id="IPR023213">
    <property type="entry name" value="CAT-like_dom_sf"/>
</dbReference>
<dbReference type="Gene3D" id="3.30.559.10">
    <property type="entry name" value="Chloramphenicol acetyltransferase-like domain"/>
    <property type="match status" value="2"/>
</dbReference>
<evidence type="ECO:0000256" key="2">
    <source>
        <dbReference type="ARBA" id="ARBA00009861"/>
    </source>
</evidence>
<evidence type="ECO:0000256" key="3">
    <source>
        <dbReference type="ARBA" id="ARBA00022679"/>
    </source>
</evidence>
<dbReference type="EMBL" id="JACEIK010000489">
    <property type="protein sequence ID" value="MCD7457965.1"/>
    <property type="molecule type" value="Genomic_DNA"/>
</dbReference>
<protein>
    <submittedName>
        <fullName evidence="5">Uncharacterized protein</fullName>
    </submittedName>
</protein>
<accession>A0ABS8SGP4</accession>
<gene>
    <name evidence="5" type="ORF">HAX54_036712</name>
</gene>
<keyword evidence="4" id="KW-0012">Acyltransferase</keyword>
<evidence type="ECO:0000256" key="1">
    <source>
        <dbReference type="ARBA" id="ARBA00004913"/>
    </source>
</evidence>
<dbReference type="PANTHER" id="PTHR31623:SF88">
    <property type="entry name" value="ACYLSUGAR ACYLTRANSFERASE 3-LIKE"/>
    <property type="match status" value="1"/>
</dbReference>
<dbReference type="Pfam" id="PF02458">
    <property type="entry name" value="Transferase"/>
    <property type="match status" value="1"/>
</dbReference>
<sequence length="414" mass="46187">MIKPSSPTPVSHRIHKLSLMDQMGTHSYIPISFFYPKQDTASSAEPRKVSQILENSLSKVLTAYYPFAGRVRDNSFVECNDMGVDLFQVRIDCSMSSIFHHPRTDIDNLVLPKDPWIPSTGSLMVAQLCHFECGGIALGVCVSHKVNDAYGVASFLRDWAMVARDSEAKPSPLFNGSSIFKPANYSSSPHQMVVDPPINQNVSKRYHFPASKLKALKALISADSGSQIHPTTVEAITAFLCKCVNTPTFTPSLLIQAVNLRGTNNDALVPADLVGNAILPFTVSVANKEDLDLQRLVGELSKGKEKIRDMLKYIKSEELLCSRVSEIAGEMNDWTSTNNFSLYRFSSLRKFPLHDINFGWGRPRRVDLATFPVNMFVLLDNQSQDGVEVLFALQWRLINSLQFSVCASTWYQSR</sequence>